<sequence>MFSPIKNTRVYEKAIEQIKDMIIEGTFKKGDKLPSEREMAESLQISRTSIREALRELEIMGLIESRQGDGNFVKSSFENNLLKPLSTIFLLKESNPDEILELRQIIERGSVALAAERITDEELEEMELLFEDSSKSNFKNQLVDIDIAFHYKIAQASKNFLILSILNAISFLIEAFIKDIRKNVITKKENTDMLIKQHRDILSALKEHDPMAAEEAMLSHLQYVNSQMKKEIEITT</sequence>
<keyword evidence="2" id="KW-0238">DNA-binding</keyword>
<dbReference type="InterPro" id="IPR036388">
    <property type="entry name" value="WH-like_DNA-bd_sf"/>
</dbReference>
<dbReference type="SUPFAM" id="SSF48008">
    <property type="entry name" value="GntR ligand-binding domain-like"/>
    <property type="match status" value="1"/>
</dbReference>
<dbReference type="SMART" id="SM00345">
    <property type="entry name" value="HTH_GNTR"/>
    <property type="match status" value="1"/>
</dbReference>
<evidence type="ECO:0000256" key="3">
    <source>
        <dbReference type="ARBA" id="ARBA00023163"/>
    </source>
</evidence>
<evidence type="ECO:0000313" key="7">
    <source>
        <dbReference type="Proteomes" id="UP000473887"/>
    </source>
</evidence>
<keyword evidence="3" id="KW-0804">Transcription</keyword>
<evidence type="ECO:0000313" key="5">
    <source>
        <dbReference type="EMBL" id="NEZ92172.1"/>
    </source>
</evidence>
<dbReference type="SUPFAM" id="SSF46785">
    <property type="entry name" value="Winged helix' DNA-binding domain"/>
    <property type="match status" value="1"/>
</dbReference>
<evidence type="ECO:0000256" key="2">
    <source>
        <dbReference type="ARBA" id="ARBA00023125"/>
    </source>
</evidence>
<dbReference type="PANTHER" id="PTHR43537">
    <property type="entry name" value="TRANSCRIPTIONAL REGULATOR, GNTR FAMILY"/>
    <property type="match status" value="1"/>
</dbReference>
<dbReference type="SMART" id="SM00895">
    <property type="entry name" value="FCD"/>
    <property type="match status" value="1"/>
</dbReference>
<dbReference type="Pfam" id="PF07729">
    <property type="entry name" value="FCD"/>
    <property type="match status" value="1"/>
</dbReference>
<feature type="domain" description="HTH gntR-type" evidence="4">
    <location>
        <begin position="8"/>
        <end position="76"/>
    </location>
</feature>
<dbReference type="Proteomes" id="UP000473887">
    <property type="component" value="Unassembled WGS sequence"/>
</dbReference>
<protein>
    <submittedName>
        <fullName evidence="5">FadR family transcriptional regulator</fullName>
    </submittedName>
</protein>
<reference evidence="6 8" key="1">
    <citation type="journal article" date="2014" name="J. Infect. Dis.">
        <title>Molecular characterization of a novel botulinum neurotoxin type H gene.</title>
        <authorList>
            <person name="Dover N."/>
            <person name="Barash J.R."/>
            <person name="Hill K.K."/>
            <person name="Xie G."/>
            <person name="Arnon S.S."/>
        </authorList>
    </citation>
    <scope>NUCLEOTIDE SEQUENCE [LARGE SCALE GENOMIC DNA]</scope>
    <source>
        <strain evidence="6 8">IBCA10-7060</strain>
    </source>
</reference>
<dbReference type="CDD" id="cd07377">
    <property type="entry name" value="WHTH_GntR"/>
    <property type="match status" value="1"/>
</dbReference>
<dbReference type="GO" id="GO:0003677">
    <property type="term" value="F:DNA binding"/>
    <property type="evidence" value="ECO:0007669"/>
    <property type="project" value="UniProtKB-KW"/>
</dbReference>
<proteinExistence type="predicted"/>
<dbReference type="PROSITE" id="PS50949">
    <property type="entry name" value="HTH_GNTR"/>
    <property type="match status" value="1"/>
</dbReference>
<dbReference type="PANTHER" id="PTHR43537:SF43">
    <property type="entry name" value="GNTR-FAMILY TRANSCRIPTIONAL REGULATOR"/>
    <property type="match status" value="1"/>
</dbReference>
<dbReference type="RefSeq" id="WP_003360746.1">
    <property type="nucleotide sequence ID" value="NZ_CP013707.1"/>
</dbReference>
<dbReference type="EMBL" id="SGKC01000015">
    <property type="protein sequence ID" value="NEZ92172.1"/>
    <property type="molecule type" value="Genomic_DNA"/>
</dbReference>
<dbReference type="InterPro" id="IPR036390">
    <property type="entry name" value="WH_DNA-bd_sf"/>
</dbReference>
<dbReference type="EMBL" id="CP069280">
    <property type="protein sequence ID" value="QRI55107.1"/>
    <property type="molecule type" value="Genomic_DNA"/>
</dbReference>
<reference evidence="6" key="3">
    <citation type="submission" date="2021-02" db="EMBL/GenBank/DDBJ databases">
        <authorList>
            <person name="Dover N."/>
            <person name="Barash J.R."/>
            <person name="Bell J.M."/>
            <person name="Sylvester M.D."/>
            <person name="Arnon S."/>
        </authorList>
    </citation>
    <scope>NUCLEOTIDE SEQUENCE</scope>
    <source>
        <strain evidence="6">IBCA10-7060</strain>
    </source>
</reference>
<keyword evidence="1" id="KW-0805">Transcription regulation</keyword>
<organism evidence="5 7">
    <name type="scientific">Clostridium botulinum</name>
    <dbReference type="NCBI Taxonomy" id="1491"/>
    <lineage>
        <taxon>Bacteria</taxon>
        <taxon>Bacillati</taxon>
        <taxon>Bacillota</taxon>
        <taxon>Clostridia</taxon>
        <taxon>Eubacteriales</taxon>
        <taxon>Clostridiaceae</taxon>
        <taxon>Clostridium</taxon>
    </lineage>
</organism>
<dbReference type="PRINTS" id="PR00035">
    <property type="entry name" value="HTHGNTR"/>
</dbReference>
<dbReference type="Gene3D" id="1.10.10.10">
    <property type="entry name" value="Winged helix-like DNA-binding domain superfamily/Winged helix DNA-binding domain"/>
    <property type="match status" value="1"/>
</dbReference>
<evidence type="ECO:0000313" key="6">
    <source>
        <dbReference type="EMBL" id="QRI55107.1"/>
    </source>
</evidence>
<accession>A0A0A2HDY9</accession>
<dbReference type="InterPro" id="IPR000524">
    <property type="entry name" value="Tscrpt_reg_HTH_GntR"/>
</dbReference>
<evidence type="ECO:0000313" key="8">
    <source>
        <dbReference type="Proteomes" id="UP000663464"/>
    </source>
</evidence>
<dbReference type="Pfam" id="PF00392">
    <property type="entry name" value="GntR"/>
    <property type="match status" value="1"/>
</dbReference>
<reference evidence="5 7" key="2">
    <citation type="submission" date="2019-02" db="EMBL/GenBank/DDBJ databases">
        <title>Genome sequencing of Clostridium botulinum clinical isolates.</title>
        <authorList>
            <person name="Brunt J."/>
            <person name="Van Vliet A.H.M."/>
            <person name="Stringer S.C."/>
            <person name="Grant K.A."/>
            <person name="Carter A.C."/>
            <person name="Peck M.W."/>
        </authorList>
    </citation>
    <scope>NUCLEOTIDE SEQUENCE [LARGE SCALE GENOMIC DNA]</scope>
    <source>
        <strain evidence="5 7">H142660711</strain>
    </source>
</reference>
<dbReference type="GO" id="GO:0003700">
    <property type="term" value="F:DNA-binding transcription factor activity"/>
    <property type="evidence" value="ECO:0007669"/>
    <property type="project" value="InterPro"/>
</dbReference>
<gene>
    <name evidence="5" type="ORF">EXM69_09510</name>
    <name evidence="6" type="ORF">JQS73_08425</name>
</gene>
<evidence type="ECO:0000256" key="1">
    <source>
        <dbReference type="ARBA" id="ARBA00023015"/>
    </source>
</evidence>
<dbReference type="InterPro" id="IPR011711">
    <property type="entry name" value="GntR_C"/>
</dbReference>
<dbReference type="AlphaFoldDB" id="A0A0A2HDY9"/>
<evidence type="ECO:0000259" key="4">
    <source>
        <dbReference type="PROSITE" id="PS50949"/>
    </source>
</evidence>
<dbReference type="Proteomes" id="UP000663464">
    <property type="component" value="Chromosome"/>
</dbReference>
<dbReference type="Gene3D" id="1.20.120.530">
    <property type="entry name" value="GntR ligand-binding domain-like"/>
    <property type="match status" value="1"/>
</dbReference>
<name>A0A0A2HDY9_CLOBO</name>
<dbReference type="InterPro" id="IPR008920">
    <property type="entry name" value="TF_FadR/GntR_C"/>
</dbReference>